<dbReference type="VEuPathDB" id="TrichDB:TRFO_26471"/>
<organism evidence="2 3">
    <name type="scientific">Tritrichomonas foetus</name>
    <dbReference type="NCBI Taxonomy" id="1144522"/>
    <lineage>
        <taxon>Eukaryota</taxon>
        <taxon>Metamonada</taxon>
        <taxon>Parabasalia</taxon>
        <taxon>Tritrichomonadida</taxon>
        <taxon>Tritrichomonadidae</taxon>
        <taxon>Tritrichomonas</taxon>
    </lineage>
</organism>
<name>A0A1J4K7P2_9EUKA</name>
<dbReference type="Proteomes" id="UP000179807">
    <property type="component" value="Unassembled WGS sequence"/>
</dbReference>
<proteinExistence type="predicted"/>
<evidence type="ECO:0000256" key="1">
    <source>
        <dbReference type="SAM" id="Phobius"/>
    </source>
</evidence>
<dbReference type="GeneID" id="94839673"/>
<dbReference type="EMBL" id="MLAK01000748">
    <property type="protein sequence ID" value="OHT05732.1"/>
    <property type="molecule type" value="Genomic_DNA"/>
</dbReference>
<feature type="transmembrane region" description="Helical" evidence="1">
    <location>
        <begin position="15"/>
        <end position="34"/>
    </location>
</feature>
<reference evidence="2" key="1">
    <citation type="submission" date="2016-10" db="EMBL/GenBank/DDBJ databases">
        <authorList>
            <person name="Benchimol M."/>
            <person name="Almeida L.G."/>
            <person name="Vasconcelos A.T."/>
            <person name="Perreira-Neves A."/>
            <person name="Rosa I.A."/>
            <person name="Tasca T."/>
            <person name="Bogo M.R."/>
            <person name="de Souza W."/>
        </authorList>
    </citation>
    <scope>NUCLEOTIDE SEQUENCE [LARGE SCALE GENOMIC DNA]</scope>
    <source>
        <strain evidence="2">K</strain>
    </source>
</reference>
<keyword evidence="3" id="KW-1185">Reference proteome</keyword>
<sequence length="163" mass="19525">MEEKQVYLGFDKQDWWMLIGDVIFFYFMLFWPAMKTLVVVRNPKHFIGRWSTYWIGLPSFLLIFYVIRFFLKRWFVFPIIEIFIGIICSYNHGSVIQRFAVNVISKIFKRNYQFLKKLPNTALANVMQLIQTPINFLVKFAFSQQNSNNGQPKIIRSDDEDDD</sequence>
<protein>
    <submittedName>
        <fullName evidence="2">Uncharacterized protein</fullName>
    </submittedName>
</protein>
<feature type="transmembrane region" description="Helical" evidence="1">
    <location>
        <begin position="46"/>
        <end position="67"/>
    </location>
</feature>
<keyword evidence="1" id="KW-0472">Membrane</keyword>
<keyword evidence="1" id="KW-1133">Transmembrane helix</keyword>
<accession>A0A1J4K7P2</accession>
<gene>
    <name evidence="2" type="ORF">TRFO_26471</name>
</gene>
<comment type="caution">
    <text evidence="2">The sequence shown here is derived from an EMBL/GenBank/DDBJ whole genome shotgun (WGS) entry which is preliminary data.</text>
</comment>
<evidence type="ECO:0000313" key="2">
    <source>
        <dbReference type="EMBL" id="OHT05732.1"/>
    </source>
</evidence>
<evidence type="ECO:0000313" key="3">
    <source>
        <dbReference type="Proteomes" id="UP000179807"/>
    </source>
</evidence>
<dbReference type="AlphaFoldDB" id="A0A1J4K7P2"/>
<keyword evidence="1" id="KW-0812">Transmembrane</keyword>
<feature type="transmembrane region" description="Helical" evidence="1">
    <location>
        <begin position="73"/>
        <end position="90"/>
    </location>
</feature>
<dbReference type="RefSeq" id="XP_068358868.1">
    <property type="nucleotide sequence ID" value="XM_068504969.1"/>
</dbReference>